<evidence type="ECO:0000313" key="2">
    <source>
        <dbReference type="Proteomes" id="UP001164187"/>
    </source>
</evidence>
<dbReference type="Proteomes" id="UP001164187">
    <property type="component" value="Chromosome"/>
</dbReference>
<keyword evidence="2" id="KW-1185">Reference proteome</keyword>
<organism evidence="1 2">
    <name type="scientific">Peptostreptococcus equinus</name>
    <dbReference type="NCBI Taxonomy" id="3003601"/>
    <lineage>
        <taxon>Bacteria</taxon>
        <taxon>Bacillati</taxon>
        <taxon>Bacillota</taxon>
        <taxon>Clostridia</taxon>
        <taxon>Peptostreptococcales</taxon>
        <taxon>Peptostreptococcaceae</taxon>
        <taxon>Peptostreptococcus</taxon>
    </lineage>
</organism>
<reference evidence="1" key="1">
    <citation type="submission" date="2022-12" db="EMBL/GenBank/DDBJ databases">
        <title>Peptostreptococcus.</title>
        <authorList>
            <person name="Lee S.H."/>
        </authorList>
    </citation>
    <scope>NUCLEOTIDE SEQUENCE</scope>
    <source>
        <strain evidence="1">CBA3647</strain>
    </source>
</reference>
<sequence>MTKELVIDEKNMKNIEDSREFNAYNREREERLKENLLNRMVMLFD</sequence>
<accession>A0ABY7JTB8</accession>
<gene>
    <name evidence="1" type="ORF">O0R46_00430</name>
</gene>
<dbReference type="EMBL" id="CP114052">
    <property type="protein sequence ID" value="WAW14962.1"/>
    <property type="molecule type" value="Genomic_DNA"/>
</dbReference>
<evidence type="ECO:0000313" key="1">
    <source>
        <dbReference type="EMBL" id="WAW14962.1"/>
    </source>
</evidence>
<name>A0ABY7JTB8_9FIRM</name>
<proteinExistence type="predicted"/>
<protein>
    <submittedName>
        <fullName evidence="1">Uncharacterized protein</fullName>
    </submittedName>
</protein>
<dbReference type="RefSeq" id="WP_269311654.1">
    <property type="nucleotide sequence ID" value="NZ_CP114052.1"/>
</dbReference>